<dbReference type="OMA" id="DRVAPTY"/>
<dbReference type="PANTHER" id="PTHR43591">
    <property type="entry name" value="METHYLTRANSFERASE"/>
    <property type="match status" value="1"/>
</dbReference>
<dbReference type="PROSITE" id="PS51608">
    <property type="entry name" value="SAM_MT_UBIE"/>
    <property type="match status" value="1"/>
</dbReference>
<dbReference type="GeneID" id="9683350"/>
<dbReference type="KEGG" id="mpp:MICPUCDRAFT_16450"/>
<dbReference type="SUPFAM" id="SSF53335">
    <property type="entry name" value="S-adenosyl-L-methionine-dependent methyltransferases"/>
    <property type="match status" value="1"/>
</dbReference>
<proteinExistence type="predicted"/>
<dbReference type="GO" id="GO:0008168">
    <property type="term" value="F:methyltransferase activity"/>
    <property type="evidence" value="ECO:0007669"/>
    <property type="project" value="UniProtKB-KW"/>
</dbReference>
<accession>C1MRE3</accession>
<dbReference type="Gene3D" id="3.40.50.150">
    <property type="entry name" value="Vaccinia Virus protein VP39"/>
    <property type="match status" value="1"/>
</dbReference>
<organism evidence="2">
    <name type="scientific">Micromonas pusilla (strain CCMP1545)</name>
    <name type="common">Picoplanktonic green alga</name>
    <dbReference type="NCBI Taxonomy" id="564608"/>
    <lineage>
        <taxon>Eukaryota</taxon>
        <taxon>Viridiplantae</taxon>
        <taxon>Chlorophyta</taxon>
        <taxon>Mamiellophyceae</taxon>
        <taxon>Mamiellales</taxon>
        <taxon>Mamiellaceae</taxon>
        <taxon>Micromonas</taxon>
    </lineage>
</organism>
<dbReference type="Proteomes" id="UP000001876">
    <property type="component" value="Unassembled WGS sequence"/>
</dbReference>
<dbReference type="AlphaFoldDB" id="C1MRE3"/>
<dbReference type="CDD" id="cd02440">
    <property type="entry name" value="AdoMet_MTases"/>
    <property type="match status" value="1"/>
</dbReference>
<dbReference type="RefSeq" id="XP_003058293.1">
    <property type="nucleotide sequence ID" value="XM_003058247.1"/>
</dbReference>
<evidence type="ECO:0000313" key="2">
    <source>
        <dbReference type="Proteomes" id="UP000001876"/>
    </source>
</evidence>
<dbReference type="STRING" id="564608.C1MRE3"/>
<protein>
    <submittedName>
        <fullName evidence="1">Ubiquinone/menaquinone biosynthesis methyltransferase, bacterial-like protein</fullName>
    </submittedName>
</protein>
<gene>
    <name evidence="1" type="primary">UBIE</name>
    <name evidence="1" type="ORF">MICPUCDRAFT_16450</name>
</gene>
<keyword evidence="2" id="KW-1185">Reference proteome</keyword>
<dbReference type="Pfam" id="PF01209">
    <property type="entry name" value="Ubie_methyltran"/>
    <property type="match status" value="1"/>
</dbReference>
<dbReference type="eggNOG" id="KOG1540">
    <property type="taxonomic scope" value="Eukaryota"/>
</dbReference>
<dbReference type="OrthoDB" id="8300214at2759"/>
<dbReference type="InterPro" id="IPR029063">
    <property type="entry name" value="SAM-dependent_MTases_sf"/>
</dbReference>
<sequence>MAPSPRASTSAFDAHAPEDGYRLQGDEKLAFVTDMFDRVAPTYDLLNWFISLGQTTLWRLMALSFLRPYLRARAKVLDVGCGTGWVSWYFAWRYKDMKLDVEGVDCSPVMLDRARVVVPGGRFTRGDVCALTHDDDAFDVVTTVYTLRNFPNLERGLREMYRVCAPGGVVIILDAFPAKNFAMRCVLYAWLELVMPLVAMLFTRDAKAYRYLSASIRATAAVEEVTEMLYECGAVRVEIAKYTFGAAARLVAHKAA</sequence>
<reference evidence="1 2" key="1">
    <citation type="journal article" date="2009" name="Science">
        <title>Green evolution and dynamic adaptations revealed by genomes of the marine picoeukaryotes Micromonas.</title>
        <authorList>
            <person name="Worden A.Z."/>
            <person name="Lee J.H."/>
            <person name="Mock T."/>
            <person name="Rouze P."/>
            <person name="Simmons M.P."/>
            <person name="Aerts A.L."/>
            <person name="Allen A.E."/>
            <person name="Cuvelier M.L."/>
            <person name="Derelle E."/>
            <person name="Everett M.V."/>
            <person name="Foulon E."/>
            <person name="Grimwood J."/>
            <person name="Gundlach H."/>
            <person name="Henrissat B."/>
            <person name="Napoli C."/>
            <person name="McDonald S.M."/>
            <person name="Parker M.S."/>
            <person name="Rombauts S."/>
            <person name="Salamov A."/>
            <person name="Von Dassow P."/>
            <person name="Badger J.H."/>
            <person name="Coutinho P.M."/>
            <person name="Demir E."/>
            <person name="Dubchak I."/>
            <person name="Gentemann C."/>
            <person name="Eikrem W."/>
            <person name="Gready J.E."/>
            <person name="John U."/>
            <person name="Lanier W."/>
            <person name="Lindquist E.A."/>
            <person name="Lucas S."/>
            <person name="Mayer K.F."/>
            <person name="Moreau H."/>
            <person name="Not F."/>
            <person name="Otillar R."/>
            <person name="Panaud O."/>
            <person name="Pangilinan J."/>
            <person name="Paulsen I."/>
            <person name="Piegu B."/>
            <person name="Poliakov A."/>
            <person name="Robbens S."/>
            <person name="Schmutz J."/>
            <person name="Toulza E."/>
            <person name="Wyss T."/>
            <person name="Zelensky A."/>
            <person name="Zhou K."/>
            <person name="Armbrust E.V."/>
            <person name="Bhattacharya D."/>
            <person name="Goodenough U.W."/>
            <person name="Van de Peer Y."/>
            <person name="Grigoriev I.V."/>
        </authorList>
    </citation>
    <scope>NUCLEOTIDE SEQUENCE [LARGE SCALE GENOMIC DNA]</scope>
    <source>
        <strain evidence="1 2">CCMP1545</strain>
    </source>
</reference>
<dbReference type="InterPro" id="IPR004033">
    <property type="entry name" value="UbiE/COQ5_MeTrFase"/>
</dbReference>
<keyword evidence="1" id="KW-0830">Ubiquinone</keyword>
<name>C1MRE3_MICPC</name>
<evidence type="ECO:0000313" key="1">
    <source>
        <dbReference type="EMBL" id="EEH58244.1"/>
    </source>
</evidence>
<keyword evidence="1" id="KW-0808">Transferase</keyword>
<dbReference type="GO" id="GO:0032259">
    <property type="term" value="P:methylation"/>
    <property type="evidence" value="ECO:0007669"/>
    <property type="project" value="UniProtKB-KW"/>
</dbReference>
<keyword evidence="1" id="KW-0489">Methyltransferase</keyword>
<dbReference type="EMBL" id="GG663738">
    <property type="protein sequence ID" value="EEH58244.1"/>
    <property type="molecule type" value="Genomic_DNA"/>
</dbReference>